<reference evidence="2 3" key="1">
    <citation type="submission" date="2019-11" db="EMBL/GenBank/DDBJ databases">
        <title>Whole genome sequence of Oryza granulata.</title>
        <authorList>
            <person name="Li W."/>
        </authorList>
    </citation>
    <scope>NUCLEOTIDE SEQUENCE [LARGE SCALE GENOMIC DNA]</scope>
    <source>
        <strain evidence="3">cv. Menghai</strain>
        <tissue evidence="2">Leaf</tissue>
    </source>
</reference>
<proteinExistence type="predicted"/>
<organism evidence="2 3">
    <name type="scientific">Oryza meyeriana var. granulata</name>
    <dbReference type="NCBI Taxonomy" id="110450"/>
    <lineage>
        <taxon>Eukaryota</taxon>
        <taxon>Viridiplantae</taxon>
        <taxon>Streptophyta</taxon>
        <taxon>Embryophyta</taxon>
        <taxon>Tracheophyta</taxon>
        <taxon>Spermatophyta</taxon>
        <taxon>Magnoliopsida</taxon>
        <taxon>Liliopsida</taxon>
        <taxon>Poales</taxon>
        <taxon>Poaceae</taxon>
        <taxon>BOP clade</taxon>
        <taxon>Oryzoideae</taxon>
        <taxon>Oryzeae</taxon>
        <taxon>Oryzinae</taxon>
        <taxon>Oryza</taxon>
        <taxon>Oryza meyeriana</taxon>
    </lineage>
</organism>
<accession>A0A6G1CTC2</accession>
<dbReference type="Proteomes" id="UP000479710">
    <property type="component" value="Unassembled WGS sequence"/>
</dbReference>
<keyword evidence="3" id="KW-1185">Reference proteome</keyword>
<dbReference type="EMBL" id="SPHZ02000008">
    <property type="protein sequence ID" value="KAF0903426.1"/>
    <property type="molecule type" value="Genomic_DNA"/>
</dbReference>
<comment type="caution">
    <text evidence="2">The sequence shown here is derived from an EMBL/GenBank/DDBJ whole genome shotgun (WGS) entry which is preliminary data.</text>
</comment>
<evidence type="ECO:0000313" key="3">
    <source>
        <dbReference type="Proteomes" id="UP000479710"/>
    </source>
</evidence>
<evidence type="ECO:0000313" key="2">
    <source>
        <dbReference type="EMBL" id="KAF0903426.1"/>
    </source>
</evidence>
<evidence type="ECO:0000256" key="1">
    <source>
        <dbReference type="SAM" id="MobiDB-lite"/>
    </source>
</evidence>
<protein>
    <submittedName>
        <fullName evidence="2">Uncharacterized protein</fullName>
    </submittedName>
</protein>
<name>A0A6G1CTC2_9ORYZ</name>
<sequence>MMEGGSNMQPHLGSESIAAVDGGQPETELVEINSSTTPELGNDRQMADEVADIESQQDGEMVDIEAQDSCNGSSMSAPLNNHEARIKIDFEFLWRL</sequence>
<feature type="region of interest" description="Disordered" evidence="1">
    <location>
        <begin position="1"/>
        <end position="27"/>
    </location>
</feature>
<dbReference type="AlphaFoldDB" id="A0A6G1CTC2"/>
<gene>
    <name evidence="2" type="ORF">E2562_027711</name>
</gene>